<dbReference type="EMBL" id="JACJIP010000027">
    <property type="protein sequence ID" value="MBA9087198.1"/>
    <property type="molecule type" value="Genomic_DNA"/>
</dbReference>
<organism evidence="3 4">
    <name type="scientific">Fontibacillus solani</name>
    <dbReference type="NCBI Taxonomy" id="1572857"/>
    <lineage>
        <taxon>Bacteria</taxon>
        <taxon>Bacillati</taxon>
        <taxon>Bacillota</taxon>
        <taxon>Bacilli</taxon>
        <taxon>Bacillales</taxon>
        <taxon>Paenibacillaceae</taxon>
        <taxon>Fontibacillus</taxon>
    </lineage>
</organism>
<comment type="similarity">
    <text evidence="1">Belongs to the HAM1 NTPase family.</text>
</comment>
<dbReference type="InterPro" id="IPR002637">
    <property type="entry name" value="RdgB/HAM1"/>
</dbReference>
<dbReference type="InterPro" id="IPR029001">
    <property type="entry name" value="ITPase-like_fam"/>
</dbReference>
<dbReference type="Gene3D" id="3.90.950.10">
    <property type="match status" value="1"/>
</dbReference>
<dbReference type="GO" id="GO:0009143">
    <property type="term" value="P:nucleoside triphosphate catabolic process"/>
    <property type="evidence" value="ECO:0007669"/>
    <property type="project" value="InterPro"/>
</dbReference>
<evidence type="ECO:0000256" key="2">
    <source>
        <dbReference type="ARBA" id="ARBA00022801"/>
    </source>
</evidence>
<evidence type="ECO:0000313" key="4">
    <source>
        <dbReference type="Proteomes" id="UP000567067"/>
    </source>
</evidence>
<gene>
    <name evidence="3" type="ORF">FHR92_003680</name>
</gene>
<dbReference type="RefSeq" id="WP_182537954.1">
    <property type="nucleotide sequence ID" value="NZ_JACJIP010000027.1"/>
</dbReference>
<dbReference type="GO" id="GO:0005829">
    <property type="term" value="C:cytosol"/>
    <property type="evidence" value="ECO:0007669"/>
    <property type="project" value="TreeGrafter"/>
</dbReference>
<keyword evidence="2 3" id="KW-0378">Hydrolase</keyword>
<dbReference type="SUPFAM" id="SSF52972">
    <property type="entry name" value="ITPase-like"/>
    <property type="match status" value="1"/>
</dbReference>
<comment type="caution">
    <text evidence="3">The sequence shown here is derived from an EMBL/GenBank/DDBJ whole genome shotgun (WGS) entry which is preliminary data.</text>
</comment>
<protein>
    <submittedName>
        <fullName evidence="3">XTP/dITP diphosphohydrolase</fullName>
        <ecNumber evidence="3">3.6.1.66</ecNumber>
    </submittedName>
</protein>
<dbReference type="Proteomes" id="UP000567067">
    <property type="component" value="Unassembled WGS sequence"/>
</dbReference>
<dbReference type="PANTHER" id="PTHR11067">
    <property type="entry name" value="INOSINE TRIPHOSPHATE PYROPHOSPHATASE/HAM1 PROTEIN"/>
    <property type="match status" value="1"/>
</dbReference>
<name>A0A7W3XT38_9BACL</name>
<keyword evidence="4" id="KW-1185">Reference proteome</keyword>
<evidence type="ECO:0000256" key="1">
    <source>
        <dbReference type="ARBA" id="ARBA00008023"/>
    </source>
</evidence>
<proteinExistence type="inferred from homology"/>
<sequence length="195" mass="21940">MRIILATWNPSKKRWLSEGLSSLNIPVFTLEDYEHGNIQDVEETEDTSEANALLKARAIHGDSRSIIIGEDSALFVEALKGFPGVKTARWMAGTDDDRADHILKKMENHSSRAAYFQSALAAVLPNGEHFTVEAKLHGSITMEPRGNRDSGYSRIFELPSGQTIAEMEPQEFIRKDHRRMAIEKLKHQLLERAGL</sequence>
<reference evidence="3 4" key="1">
    <citation type="submission" date="2020-08" db="EMBL/GenBank/DDBJ databases">
        <title>Genomic Encyclopedia of Type Strains, Phase III (KMG-III): the genomes of soil and plant-associated and newly described type strains.</title>
        <authorList>
            <person name="Whitman W."/>
        </authorList>
    </citation>
    <scope>NUCLEOTIDE SEQUENCE [LARGE SCALE GENOMIC DNA]</scope>
    <source>
        <strain evidence="3 4">CECT 8693</strain>
    </source>
</reference>
<accession>A0A7W3XT38</accession>
<dbReference type="Pfam" id="PF01725">
    <property type="entry name" value="Ham1p_like"/>
    <property type="match status" value="1"/>
</dbReference>
<dbReference type="AlphaFoldDB" id="A0A7W3XT38"/>
<dbReference type="EC" id="3.6.1.66" evidence="3"/>
<dbReference type="GO" id="GO:0036220">
    <property type="term" value="F:ITP diphosphatase activity"/>
    <property type="evidence" value="ECO:0007669"/>
    <property type="project" value="UniProtKB-EC"/>
</dbReference>
<evidence type="ECO:0000313" key="3">
    <source>
        <dbReference type="EMBL" id="MBA9087198.1"/>
    </source>
</evidence>
<dbReference type="CDD" id="cd00515">
    <property type="entry name" value="HAM1"/>
    <property type="match status" value="1"/>
</dbReference>
<dbReference type="PANTHER" id="PTHR11067:SF9">
    <property type="entry name" value="INOSINE TRIPHOSPHATE PYROPHOSPHATASE"/>
    <property type="match status" value="1"/>
</dbReference>